<name>A0ABR5AUM8_BACBA</name>
<sequence length="45" mass="5044">MFSPPYKLCAISNDTAFAADLPMNCLQGITKKLIERLVKQALNQF</sequence>
<evidence type="ECO:0000313" key="2">
    <source>
        <dbReference type="Proteomes" id="UP000031982"/>
    </source>
</evidence>
<comment type="caution">
    <text evidence="1">The sequence shown here is derived from an EMBL/GenBank/DDBJ whole genome shotgun (WGS) entry which is preliminary data.</text>
</comment>
<organism evidence="1 2">
    <name type="scientific">Bacillus badius</name>
    <dbReference type="NCBI Taxonomy" id="1455"/>
    <lineage>
        <taxon>Bacteria</taxon>
        <taxon>Bacillati</taxon>
        <taxon>Bacillota</taxon>
        <taxon>Bacilli</taxon>
        <taxon>Bacillales</taxon>
        <taxon>Bacillaceae</taxon>
        <taxon>Pseudobacillus</taxon>
    </lineage>
</organism>
<protein>
    <submittedName>
        <fullName evidence="1">Uncharacterized protein</fullName>
    </submittedName>
</protein>
<proteinExistence type="predicted"/>
<accession>A0ABR5AUM8</accession>
<dbReference type="Proteomes" id="UP000031982">
    <property type="component" value="Unassembled WGS sequence"/>
</dbReference>
<reference evidence="1 2" key="1">
    <citation type="submission" date="2015-01" db="EMBL/GenBank/DDBJ databases">
        <title>Genome Assembly of Bacillus badius MTCC 1458.</title>
        <authorList>
            <person name="Verma A."/>
            <person name="Khatri I."/>
            <person name="Mual P."/>
            <person name="Subramanian S."/>
            <person name="Krishnamurthi S."/>
        </authorList>
    </citation>
    <scope>NUCLEOTIDE SEQUENCE [LARGE SCALE GENOMIC DNA]</scope>
    <source>
        <strain evidence="1 2">MTCC 1458</strain>
    </source>
</reference>
<keyword evidence="2" id="KW-1185">Reference proteome</keyword>
<gene>
    <name evidence="1" type="ORF">SD77_4034</name>
</gene>
<evidence type="ECO:0000313" key="1">
    <source>
        <dbReference type="EMBL" id="KIL78354.1"/>
    </source>
</evidence>
<dbReference type="EMBL" id="JXLP01000009">
    <property type="protein sequence ID" value="KIL78354.1"/>
    <property type="molecule type" value="Genomic_DNA"/>
</dbReference>